<dbReference type="Proteomes" id="UP000194931">
    <property type="component" value="Unassembled WGS sequence"/>
</dbReference>
<proteinExistence type="predicted"/>
<dbReference type="RefSeq" id="WP_086639341.1">
    <property type="nucleotide sequence ID" value="NZ_JOPJ01000016.1"/>
</dbReference>
<comment type="caution">
    <text evidence="2">The sequence shown here is derived from an EMBL/GenBank/DDBJ whole genome shotgun (WGS) entry which is preliminary data.</text>
</comment>
<protein>
    <submittedName>
        <fullName evidence="2">Uncharacterized protein</fullName>
    </submittedName>
</protein>
<evidence type="ECO:0000256" key="1">
    <source>
        <dbReference type="SAM" id="MobiDB-lite"/>
    </source>
</evidence>
<accession>A0A252BTT9</accession>
<feature type="region of interest" description="Disordered" evidence="1">
    <location>
        <begin position="85"/>
        <end position="107"/>
    </location>
</feature>
<reference evidence="3" key="1">
    <citation type="submission" date="2014-06" db="EMBL/GenBank/DDBJ databases">
        <authorList>
            <person name="Winans N.J."/>
            <person name="Newell P.D."/>
            <person name="Douglas A.E."/>
        </authorList>
    </citation>
    <scope>NUCLEOTIDE SEQUENCE [LARGE SCALE GENOMIC DNA]</scope>
</reference>
<name>A0A252BTT9_9PROT</name>
<evidence type="ECO:0000313" key="3">
    <source>
        <dbReference type="Proteomes" id="UP000194931"/>
    </source>
</evidence>
<sequence length="107" mass="11603">MTASNKTQWWSVNYPSRYYAYANKEYLLGGYPTPGYVDVAMFEALPTWLPIASDMIALTAGQWQERGMVDQIIKDGAVQTYVAPTASTTGEETTATSTATTTTSAAS</sequence>
<keyword evidence="3" id="KW-1185">Reference proteome</keyword>
<evidence type="ECO:0000313" key="2">
    <source>
        <dbReference type="EMBL" id="OUJ12330.1"/>
    </source>
</evidence>
<dbReference type="EMBL" id="JOPJ01000016">
    <property type="protein sequence ID" value="OUJ12330.1"/>
    <property type="molecule type" value="Genomic_DNA"/>
</dbReference>
<gene>
    <name evidence="2" type="ORF">HK26_02675</name>
</gene>
<dbReference type="OrthoDB" id="7227504at2"/>
<dbReference type="AlphaFoldDB" id="A0A252BTT9"/>
<organism evidence="2 3">
    <name type="scientific">Acetobacter okinawensis</name>
    <dbReference type="NCBI Taxonomy" id="1076594"/>
    <lineage>
        <taxon>Bacteria</taxon>
        <taxon>Pseudomonadati</taxon>
        <taxon>Pseudomonadota</taxon>
        <taxon>Alphaproteobacteria</taxon>
        <taxon>Acetobacterales</taxon>
        <taxon>Acetobacteraceae</taxon>
        <taxon>Acetobacter</taxon>
    </lineage>
</organism>